<dbReference type="EMBL" id="JFDP01000088">
    <property type="protein sequence ID" value="KEZ22232.1"/>
    <property type="molecule type" value="Genomic_DNA"/>
</dbReference>
<accession>A0A084EW90</accession>
<comment type="caution">
    <text evidence="2">The sequence shown here is derived from an EMBL/GenBank/DDBJ whole genome shotgun (WGS) entry which is preliminary data.</text>
</comment>
<evidence type="ECO:0000313" key="2">
    <source>
        <dbReference type="EMBL" id="KEZ22232.1"/>
    </source>
</evidence>
<keyword evidence="1" id="KW-0472">Membrane</keyword>
<dbReference type="OrthoDB" id="404084at2"/>
<keyword evidence="1" id="KW-0812">Transmembrane</keyword>
<feature type="transmembrane region" description="Helical" evidence="1">
    <location>
        <begin position="117"/>
        <end position="143"/>
    </location>
</feature>
<keyword evidence="1" id="KW-1133">Transmembrane helix</keyword>
<feature type="transmembrane region" description="Helical" evidence="1">
    <location>
        <begin position="82"/>
        <end position="105"/>
    </location>
</feature>
<dbReference type="AlphaFoldDB" id="A0A084EW90"/>
<gene>
    <name evidence="2" type="ORF">UDIV_7000</name>
</gene>
<organism evidence="2 3">
    <name type="scientific">Ureaplasma diversum NCTC 246</name>
    <dbReference type="NCBI Taxonomy" id="1188241"/>
    <lineage>
        <taxon>Bacteria</taxon>
        <taxon>Bacillati</taxon>
        <taxon>Mycoplasmatota</taxon>
        <taxon>Mycoplasmoidales</taxon>
        <taxon>Mycoplasmoidaceae</taxon>
        <taxon>Ureaplasma</taxon>
    </lineage>
</organism>
<protein>
    <submittedName>
        <fullName evidence="2">Uncharacterized protein</fullName>
    </submittedName>
</protein>
<evidence type="ECO:0000256" key="1">
    <source>
        <dbReference type="SAM" id="Phobius"/>
    </source>
</evidence>
<name>A0A084EW90_9BACT</name>
<proteinExistence type="predicted"/>
<feature type="transmembrane region" description="Helical" evidence="1">
    <location>
        <begin position="32"/>
        <end position="57"/>
    </location>
</feature>
<dbReference type="Proteomes" id="UP000028537">
    <property type="component" value="Unassembled WGS sequence"/>
</dbReference>
<keyword evidence="3" id="KW-1185">Reference proteome</keyword>
<dbReference type="RefSeq" id="WP_051749544.1">
    <property type="nucleotide sequence ID" value="NZ_JFDP01000088.1"/>
</dbReference>
<evidence type="ECO:0000313" key="3">
    <source>
        <dbReference type="Proteomes" id="UP000028537"/>
    </source>
</evidence>
<sequence>MKSKINNQVTKKHKPKQNVYVLDKHLRTKKGLVWSWSTIFVVLLLLSIGFGLCLHFLNPIHLNLQEQFIIAQNDDLVKPIKIMVYTGFALLFVPLLFLLGCWITGINGLHASVLFHAFVWFFYSLAFLLFIICLCLNISVHIYY</sequence>
<reference evidence="2 3" key="1">
    <citation type="submission" date="2014-02" db="EMBL/GenBank/DDBJ databases">
        <title>Genome sequence of Ureaplasma diversum strain 246.</title>
        <authorList>
            <person name="Sirand-Pugnet P."/>
            <person name="Breton M."/>
            <person name="Dordet-Frisoni E."/>
            <person name="Baranowski E."/>
            <person name="Barre A."/>
            <person name="Couture C."/>
            <person name="Dupuy V."/>
            <person name="Gaurivaud P."/>
            <person name="Jacob D."/>
            <person name="Lemaitre C."/>
            <person name="Manso-Silvan L."/>
            <person name="Nikolski M."/>
            <person name="Nouvel L.-X."/>
            <person name="Poumarat F."/>
            <person name="Tardy F."/>
            <person name="Thebault P."/>
            <person name="Theil S."/>
            <person name="Citti C."/>
            <person name="Thiaucourt F."/>
            <person name="Blanchard A."/>
        </authorList>
    </citation>
    <scope>NUCLEOTIDE SEQUENCE [LARGE SCALE GENOMIC DNA]</scope>
    <source>
        <strain evidence="2 3">NCTC 246</strain>
    </source>
</reference>